<organism evidence="2">
    <name type="scientific">Fagus sylvatica</name>
    <name type="common">Beechnut</name>
    <dbReference type="NCBI Taxonomy" id="28930"/>
    <lineage>
        <taxon>Eukaryota</taxon>
        <taxon>Viridiplantae</taxon>
        <taxon>Streptophyta</taxon>
        <taxon>Embryophyta</taxon>
        <taxon>Tracheophyta</taxon>
        <taxon>Spermatophyta</taxon>
        <taxon>Magnoliopsida</taxon>
        <taxon>eudicotyledons</taxon>
        <taxon>Gunneridae</taxon>
        <taxon>Pentapetalae</taxon>
        <taxon>rosids</taxon>
        <taxon>fabids</taxon>
        <taxon>Fagales</taxon>
        <taxon>Fagaceae</taxon>
        <taxon>Fagus</taxon>
    </lineage>
</organism>
<name>A0A2N9G0B5_FAGSY</name>
<dbReference type="EMBL" id="OIVN01001335">
    <property type="protein sequence ID" value="SPC92729.1"/>
    <property type="molecule type" value="Genomic_DNA"/>
</dbReference>
<dbReference type="InterPro" id="IPR026960">
    <property type="entry name" value="RVT-Znf"/>
</dbReference>
<dbReference type="Pfam" id="PF13966">
    <property type="entry name" value="zf-RVT"/>
    <property type="match status" value="1"/>
</dbReference>
<gene>
    <name evidence="2" type="ORF">FSB_LOCUS20611</name>
</gene>
<feature type="domain" description="Reverse transcriptase zinc-binding" evidence="1">
    <location>
        <begin position="14"/>
        <end position="99"/>
    </location>
</feature>
<dbReference type="AlphaFoldDB" id="A0A2N9G0B5"/>
<proteinExistence type="predicted"/>
<accession>A0A2N9G0B5</accession>
<reference evidence="2" key="1">
    <citation type="submission" date="2018-02" db="EMBL/GenBank/DDBJ databases">
        <authorList>
            <person name="Cohen D.B."/>
            <person name="Kent A.D."/>
        </authorList>
    </citation>
    <scope>NUCLEOTIDE SEQUENCE</scope>
</reference>
<protein>
    <recommendedName>
        <fullName evidence="1">Reverse transcriptase zinc-binding domain-containing protein</fullName>
    </recommendedName>
</protein>
<evidence type="ECO:0000259" key="1">
    <source>
        <dbReference type="Pfam" id="PF13966"/>
    </source>
</evidence>
<evidence type="ECO:0000313" key="2">
    <source>
        <dbReference type="EMBL" id="SPC92729.1"/>
    </source>
</evidence>
<sequence>MDVWWWRRTSSGIFDTRSFYCALSLTSQVEPFPWKGVWGVKAPRRVAFFVWTVVWGKILTMDNLRRQGYVLAGWCCMCRANGESVDHLFLHCPMAAGLWNFVFRSFGVKWVIPGRFRDLLFSWQNWFGKRSSLIWNMVPACLLWTFWTERNRRIFEECECSESQLVESFCISLYHWSHEWGFTSSSSLVSFITELGLNSMSIPL</sequence>